<accession>A0ABQ0C864</accession>
<evidence type="ECO:0000256" key="4">
    <source>
        <dbReference type="ARBA" id="ARBA00022958"/>
    </source>
</evidence>
<dbReference type="InterPro" id="IPR003148">
    <property type="entry name" value="RCK_N"/>
</dbReference>
<keyword evidence="4" id="KW-0630">Potassium</keyword>
<dbReference type="RefSeq" id="WP_420904773.1">
    <property type="nucleotide sequence ID" value="NZ_BAAFGK010000004.1"/>
</dbReference>
<organism evidence="9 10">
    <name type="scientific">Candidatus Magnetaquiglobus chichijimensis</name>
    <dbReference type="NCBI Taxonomy" id="3141448"/>
    <lineage>
        <taxon>Bacteria</taxon>
        <taxon>Pseudomonadati</taxon>
        <taxon>Pseudomonadota</taxon>
        <taxon>Magnetococcia</taxon>
        <taxon>Magnetococcales</taxon>
        <taxon>Candidatus Magnetaquicoccaceae</taxon>
        <taxon>Candidatus Magnetaquiglobus</taxon>
    </lineage>
</organism>
<dbReference type="InterPro" id="IPR036291">
    <property type="entry name" value="NAD(P)-bd_dom_sf"/>
</dbReference>
<keyword evidence="2" id="KW-0813">Transport</keyword>
<dbReference type="PROSITE" id="PS51201">
    <property type="entry name" value="RCK_N"/>
    <property type="match status" value="1"/>
</dbReference>
<dbReference type="InterPro" id="IPR050721">
    <property type="entry name" value="Trk_Ktr_HKT_K-transport"/>
</dbReference>
<feature type="domain" description="RCK C-terminal" evidence="8">
    <location>
        <begin position="142"/>
        <end position="226"/>
    </location>
</feature>
<gene>
    <name evidence="9" type="primary">trkA_2</name>
    <name evidence="9" type="ORF">SIID45300_01385</name>
</gene>
<dbReference type="PANTHER" id="PTHR43833:SF5">
    <property type="entry name" value="TRK SYSTEM POTASSIUM UPTAKE PROTEIN TRKA"/>
    <property type="match status" value="1"/>
</dbReference>
<name>A0ABQ0C864_9PROT</name>
<dbReference type="PANTHER" id="PTHR43833">
    <property type="entry name" value="POTASSIUM CHANNEL PROTEIN 2-RELATED-RELATED"/>
    <property type="match status" value="1"/>
</dbReference>
<feature type="domain" description="RCK C-terminal" evidence="8">
    <location>
        <begin position="367"/>
        <end position="448"/>
    </location>
</feature>
<dbReference type="Gene3D" id="3.40.50.720">
    <property type="entry name" value="NAD(P)-binding Rossmann-like Domain"/>
    <property type="match status" value="2"/>
</dbReference>
<evidence type="ECO:0000256" key="1">
    <source>
        <dbReference type="ARBA" id="ARBA00017378"/>
    </source>
</evidence>
<dbReference type="Proteomes" id="UP001628193">
    <property type="component" value="Unassembled WGS sequence"/>
</dbReference>
<dbReference type="PROSITE" id="PS51202">
    <property type="entry name" value="RCK_C"/>
    <property type="match status" value="2"/>
</dbReference>
<feature type="domain" description="RCK N-terminal" evidence="7">
    <location>
        <begin position="1"/>
        <end position="124"/>
    </location>
</feature>
<dbReference type="SUPFAM" id="SSF116726">
    <property type="entry name" value="TrkA C-terminal domain-like"/>
    <property type="match status" value="2"/>
</dbReference>
<keyword evidence="5" id="KW-0520">NAD</keyword>
<dbReference type="NCBIfam" id="NF007031">
    <property type="entry name" value="PRK09496.1-2"/>
    <property type="match status" value="1"/>
</dbReference>
<sequence>MEIMIVGAGVVGITLAKSLTGEGHSVVIIDNDLGVIRHLQETMDLQAVHGDTSDGAFLLASGLDKANIILAVTNSDESNIIITLMARAVNPSARIIARVRKKQFLDNPALLRGDSLGGATIFSPEYAAVENVLDLLQVDQAFEVVPFDNGSISIAGFRLGEESPLIGRPLMEIEELSKVGALIVAVDKGGEVVIPNGRTILNVTDRVFITTGARTELAKIITLLGRRPVQNRKIVIAGGGWKAEQIAARIEKEGIPVFILEKRLERCQELAANLDETAVLHSDATDPETIQKIAQGTSTFIAVTGQQEVNLVLCLLARKFGARRSIALMDNEAYLTMAPSLGIDAVVSPKLAAVGKILRFLSHGKVIDAAMMLNGRLDAVYVEIQEHSRMLGKPIKDLGLPKTLIVAAVIKKGQMVVPNGNLVLNPGDHVLLITYPGSFQHIDDYLGRK</sequence>
<dbReference type="InterPro" id="IPR006037">
    <property type="entry name" value="RCK_C"/>
</dbReference>
<dbReference type="SUPFAM" id="SSF51735">
    <property type="entry name" value="NAD(P)-binding Rossmann-fold domains"/>
    <property type="match status" value="2"/>
</dbReference>
<evidence type="ECO:0000256" key="2">
    <source>
        <dbReference type="ARBA" id="ARBA00022448"/>
    </source>
</evidence>
<evidence type="ECO:0000313" key="9">
    <source>
        <dbReference type="EMBL" id="GAB0057064.1"/>
    </source>
</evidence>
<evidence type="ECO:0000259" key="7">
    <source>
        <dbReference type="PROSITE" id="PS51201"/>
    </source>
</evidence>
<keyword evidence="3" id="KW-0633">Potassium transport</keyword>
<evidence type="ECO:0000313" key="10">
    <source>
        <dbReference type="Proteomes" id="UP001628193"/>
    </source>
</evidence>
<evidence type="ECO:0000259" key="8">
    <source>
        <dbReference type="PROSITE" id="PS51202"/>
    </source>
</evidence>
<dbReference type="InterPro" id="IPR006036">
    <property type="entry name" value="K_uptake_TrkA"/>
</dbReference>
<dbReference type="NCBIfam" id="NF007039">
    <property type="entry name" value="PRK09496.3-2"/>
    <property type="match status" value="1"/>
</dbReference>
<dbReference type="Pfam" id="PF02254">
    <property type="entry name" value="TrkA_N"/>
    <property type="match status" value="2"/>
</dbReference>
<evidence type="ECO:0000256" key="6">
    <source>
        <dbReference type="ARBA" id="ARBA00023065"/>
    </source>
</evidence>
<keyword evidence="10" id="KW-1185">Reference proteome</keyword>
<protein>
    <recommendedName>
        <fullName evidence="1">Trk system potassium uptake protein TrkA</fullName>
    </recommendedName>
</protein>
<dbReference type="InterPro" id="IPR036721">
    <property type="entry name" value="RCK_C_sf"/>
</dbReference>
<dbReference type="EMBL" id="BAAFGK010000004">
    <property type="protein sequence ID" value="GAB0057064.1"/>
    <property type="molecule type" value="Genomic_DNA"/>
</dbReference>
<dbReference type="Gene3D" id="3.30.70.1450">
    <property type="entry name" value="Regulator of K+ conductance, C-terminal domain"/>
    <property type="match status" value="2"/>
</dbReference>
<reference evidence="9 10" key="1">
    <citation type="submission" date="2024-09" db="EMBL/GenBank/DDBJ databases">
        <title>Draft genome sequence of Candidatus Magnetaquicoccaceae bacterium FCR-1.</title>
        <authorList>
            <person name="Shimoshige H."/>
            <person name="Shimamura S."/>
            <person name="Taoka A."/>
            <person name="Kobayashi H."/>
            <person name="Maekawa T."/>
        </authorList>
    </citation>
    <scope>NUCLEOTIDE SEQUENCE [LARGE SCALE GENOMIC DNA]</scope>
    <source>
        <strain evidence="9 10">FCR-1</strain>
    </source>
</reference>
<proteinExistence type="predicted"/>
<evidence type="ECO:0000256" key="3">
    <source>
        <dbReference type="ARBA" id="ARBA00022538"/>
    </source>
</evidence>
<dbReference type="Pfam" id="PF02080">
    <property type="entry name" value="TrkA_C"/>
    <property type="match status" value="2"/>
</dbReference>
<comment type="caution">
    <text evidence="9">The sequence shown here is derived from an EMBL/GenBank/DDBJ whole genome shotgun (WGS) entry which is preliminary data.</text>
</comment>
<keyword evidence="6" id="KW-0406">Ion transport</keyword>
<dbReference type="PRINTS" id="PR00335">
    <property type="entry name" value="KUPTAKETRKA"/>
</dbReference>
<evidence type="ECO:0000256" key="5">
    <source>
        <dbReference type="ARBA" id="ARBA00023027"/>
    </source>
</evidence>